<dbReference type="InterPro" id="IPR025238">
    <property type="entry name" value="DUF4184"/>
</dbReference>
<keyword evidence="1" id="KW-0812">Transmembrane</keyword>
<gene>
    <name evidence="2" type="ORF">WAB15_11245</name>
</gene>
<evidence type="ECO:0000313" key="2">
    <source>
        <dbReference type="EMBL" id="WXK76521.1"/>
    </source>
</evidence>
<dbReference type="EMBL" id="CP147982">
    <property type="protein sequence ID" value="WXK76521.1"/>
    <property type="molecule type" value="Genomic_DNA"/>
</dbReference>
<reference evidence="2 3" key="1">
    <citation type="submission" date="2024-03" db="EMBL/GenBank/DDBJ databases">
        <title>The complete genome of Streptomyces sirii sp.nov.</title>
        <authorList>
            <person name="Zakalyukina Y.V."/>
            <person name="Belik A.R."/>
            <person name="Biryukov M.V."/>
            <person name="Baturina O.A."/>
            <person name="Kabilov M.R."/>
        </authorList>
    </citation>
    <scope>NUCLEOTIDE SEQUENCE [LARGE SCALE GENOMIC DNA]</scope>
    <source>
        <strain evidence="2 3">BP-8</strain>
    </source>
</reference>
<name>A0ABZ2QJV0_9ACTN</name>
<organism evidence="2 3">
    <name type="scientific">Streptomyces sirii</name>
    <dbReference type="NCBI Taxonomy" id="3127701"/>
    <lineage>
        <taxon>Bacteria</taxon>
        <taxon>Bacillati</taxon>
        <taxon>Actinomycetota</taxon>
        <taxon>Actinomycetes</taxon>
        <taxon>Kitasatosporales</taxon>
        <taxon>Streptomycetaceae</taxon>
        <taxon>Streptomyces</taxon>
    </lineage>
</organism>
<sequence>MPFTLSHAAAVLPAIRRTGAARGPLVSSALVAGSFAPDMTYYADTVVPGAMEFGDATHSLPGVLTVDVLVTAGLVGGWLLLREPALALLPRAWRGRMHTLLRGRPWRPRGPRELAALVGWFIVSAVLGSASHVVWDAFTHPGRWGTRLIPALNDTVGGLPVATYVQYGTSALALVAMAWFGWSALRATGGPAGAVAAVPDPGAVPHLTVRLRLLLTAPLALCVLVGATHRTLRAHAVYGDAATWPDYIPTVLFGAGAGLTLGLPLYAVAVRLLQRRAHRVRPDAAEREGVSDRAARVRG</sequence>
<protein>
    <submittedName>
        <fullName evidence="2">DUF4184 family protein</fullName>
    </submittedName>
</protein>
<keyword evidence="1" id="KW-0472">Membrane</keyword>
<evidence type="ECO:0000256" key="1">
    <source>
        <dbReference type="SAM" id="Phobius"/>
    </source>
</evidence>
<feature type="transmembrane region" description="Helical" evidence="1">
    <location>
        <begin position="60"/>
        <end position="81"/>
    </location>
</feature>
<dbReference type="Pfam" id="PF13803">
    <property type="entry name" value="DUF4184"/>
    <property type="match status" value="1"/>
</dbReference>
<dbReference type="RefSeq" id="WP_407286131.1">
    <property type="nucleotide sequence ID" value="NZ_CP147982.1"/>
</dbReference>
<dbReference type="Proteomes" id="UP001626628">
    <property type="component" value="Chromosome"/>
</dbReference>
<feature type="transmembrane region" description="Helical" evidence="1">
    <location>
        <begin position="164"/>
        <end position="182"/>
    </location>
</feature>
<accession>A0ABZ2QJV0</accession>
<proteinExistence type="predicted"/>
<feature type="transmembrane region" description="Helical" evidence="1">
    <location>
        <begin position="252"/>
        <end position="273"/>
    </location>
</feature>
<feature type="transmembrane region" description="Helical" evidence="1">
    <location>
        <begin position="114"/>
        <end position="135"/>
    </location>
</feature>
<evidence type="ECO:0000313" key="3">
    <source>
        <dbReference type="Proteomes" id="UP001626628"/>
    </source>
</evidence>
<feature type="transmembrane region" description="Helical" evidence="1">
    <location>
        <begin position="213"/>
        <end position="232"/>
    </location>
</feature>
<keyword evidence="3" id="KW-1185">Reference proteome</keyword>
<keyword evidence="1" id="KW-1133">Transmembrane helix</keyword>